<keyword evidence="4" id="KW-0393">Immunoglobulin domain</keyword>
<dbReference type="STRING" id="62062.ENSHHUP00000030730"/>
<dbReference type="CDD" id="cd00096">
    <property type="entry name" value="Ig"/>
    <property type="match status" value="1"/>
</dbReference>
<evidence type="ECO:0000256" key="2">
    <source>
        <dbReference type="ARBA" id="ARBA00023157"/>
    </source>
</evidence>
<proteinExistence type="predicted"/>
<evidence type="ECO:0000256" key="3">
    <source>
        <dbReference type="ARBA" id="ARBA00023180"/>
    </source>
</evidence>
<evidence type="ECO:0000256" key="4">
    <source>
        <dbReference type="ARBA" id="ARBA00023319"/>
    </source>
</evidence>
<feature type="domain" description="Ig-like" evidence="5">
    <location>
        <begin position="116"/>
        <end position="204"/>
    </location>
</feature>
<sequence length="360" mass="39129">TMLSHGFCYGSGLLPDTPLNGALGGSVTFTTTNPPAQTEKTVDWTFNRTIAIIRRMPGVSDLFGSGYEERVTLDNSTGSLQLRNLVLRDTGQYRVTITPVGGNSLTGNTTLKVHEPISGATITPTPNPPIIKGRNVTLTCDASGSIITRDWMKDGQHLSAGVNITISKDKKTLFISPVNKGDAGKYLCKLINPVSSAEAEYSLTVNYGPEKVGIINSPNEIEVGQKFTLTCSADSIPTANYTWMHNGTEIPGQSPEFTKEKSEYSDSGNYTCTATNDVTGNKIESLVHKLSVKGKVSRVCRDNTKIVNIVDQAVDCGLRNVVTLLFNGCVKLLDIDRNWNTLSYTLIQSISNRFSGWHVW</sequence>
<dbReference type="SMART" id="SM00408">
    <property type="entry name" value="IGc2"/>
    <property type="match status" value="2"/>
</dbReference>
<dbReference type="AlphaFoldDB" id="A0A4W5M0F7"/>
<evidence type="ECO:0000313" key="7">
    <source>
        <dbReference type="Proteomes" id="UP000314982"/>
    </source>
</evidence>
<dbReference type="Ensembl" id="ENSHHUT00000032004.1">
    <property type="protein sequence ID" value="ENSHHUP00000030730.1"/>
    <property type="gene ID" value="ENSHHUG00000019567.1"/>
</dbReference>
<dbReference type="InterPro" id="IPR013098">
    <property type="entry name" value="Ig_I-set"/>
</dbReference>
<dbReference type="Gene3D" id="2.60.40.10">
    <property type="entry name" value="Immunoglobulins"/>
    <property type="match status" value="3"/>
</dbReference>
<protein>
    <recommendedName>
        <fullName evidence="5">Ig-like domain-containing protein</fullName>
    </recommendedName>
</protein>
<dbReference type="InterPro" id="IPR013783">
    <property type="entry name" value="Ig-like_fold"/>
</dbReference>
<dbReference type="Pfam" id="PF07679">
    <property type="entry name" value="I-set"/>
    <property type="match status" value="1"/>
</dbReference>
<dbReference type="InterPro" id="IPR052598">
    <property type="entry name" value="IgSF_CEA-related"/>
</dbReference>
<dbReference type="PANTHER" id="PTHR44337:SF16">
    <property type="entry name" value="CARCINOEMBRYONIC ANTIGEN-RELATED CELL ADHESION MOLECULE 20-LIKE-RELATED"/>
    <property type="match status" value="1"/>
</dbReference>
<evidence type="ECO:0000259" key="5">
    <source>
        <dbReference type="PROSITE" id="PS50835"/>
    </source>
</evidence>
<name>A0A4W5M0F7_9TELE</name>
<keyword evidence="1" id="KW-0732">Signal</keyword>
<dbReference type="PANTHER" id="PTHR44337">
    <property type="entry name" value="CARCINOEMBRYONIC ANTIGEN-RELATED CELL ADHESION MOLECULE 8"/>
    <property type="match status" value="1"/>
</dbReference>
<reference evidence="6" key="3">
    <citation type="submission" date="2025-09" db="UniProtKB">
        <authorList>
            <consortium name="Ensembl"/>
        </authorList>
    </citation>
    <scope>IDENTIFICATION</scope>
</reference>
<keyword evidence="3" id="KW-0325">Glycoprotein</keyword>
<dbReference type="InterPro" id="IPR007110">
    <property type="entry name" value="Ig-like_dom"/>
</dbReference>
<dbReference type="PROSITE" id="PS50835">
    <property type="entry name" value="IG_LIKE"/>
    <property type="match status" value="2"/>
</dbReference>
<dbReference type="Pfam" id="PF13895">
    <property type="entry name" value="Ig_2"/>
    <property type="match status" value="1"/>
</dbReference>
<keyword evidence="7" id="KW-1185">Reference proteome</keyword>
<keyword evidence="2" id="KW-1015">Disulfide bond</keyword>
<feature type="domain" description="Ig-like" evidence="5">
    <location>
        <begin position="209"/>
        <end position="288"/>
    </location>
</feature>
<dbReference type="Proteomes" id="UP000314982">
    <property type="component" value="Unassembled WGS sequence"/>
</dbReference>
<reference evidence="7" key="1">
    <citation type="submission" date="2018-06" db="EMBL/GenBank/DDBJ databases">
        <title>Genome assembly of Danube salmon.</title>
        <authorList>
            <person name="Macqueen D.J."/>
            <person name="Gundappa M.K."/>
        </authorList>
    </citation>
    <scope>NUCLEOTIDE SEQUENCE [LARGE SCALE GENOMIC DNA]</scope>
</reference>
<evidence type="ECO:0000256" key="1">
    <source>
        <dbReference type="ARBA" id="ARBA00022729"/>
    </source>
</evidence>
<organism evidence="6 7">
    <name type="scientific">Hucho hucho</name>
    <name type="common">huchen</name>
    <dbReference type="NCBI Taxonomy" id="62062"/>
    <lineage>
        <taxon>Eukaryota</taxon>
        <taxon>Metazoa</taxon>
        <taxon>Chordata</taxon>
        <taxon>Craniata</taxon>
        <taxon>Vertebrata</taxon>
        <taxon>Euteleostomi</taxon>
        <taxon>Actinopterygii</taxon>
        <taxon>Neopterygii</taxon>
        <taxon>Teleostei</taxon>
        <taxon>Protacanthopterygii</taxon>
        <taxon>Salmoniformes</taxon>
        <taxon>Salmonidae</taxon>
        <taxon>Salmoninae</taxon>
        <taxon>Hucho</taxon>
    </lineage>
</organism>
<dbReference type="Pfam" id="PF07686">
    <property type="entry name" value="V-set"/>
    <property type="match status" value="1"/>
</dbReference>
<evidence type="ECO:0000313" key="6">
    <source>
        <dbReference type="Ensembl" id="ENSHHUP00000030730.1"/>
    </source>
</evidence>
<dbReference type="InterPro" id="IPR003598">
    <property type="entry name" value="Ig_sub2"/>
</dbReference>
<reference evidence="6" key="2">
    <citation type="submission" date="2025-08" db="UniProtKB">
        <authorList>
            <consortium name="Ensembl"/>
        </authorList>
    </citation>
    <scope>IDENTIFICATION</scope>
</reference>
<dbReference type="SMART" id="SM00409">
    <property type="entry name" value="IG"/>
    <property type="match status" value="3"/>
</dbReference>
<accession>A0A4W5M0F7</accession>
<dbReference type="GeneTree" id="ENSGT01100000263479"/>
<dbReference type="InterPro" id="IPR013106">
    <property type="entry name" value="Ig_V-set"/>
</dbReference>
<dbReference type="SUPFAM" id="SSF48726">
    <property type="entry name" value="Immunoglobulin"/>
    <property type="match status" value="3"/>
</dbReference>
<dbReference type="InterPro" id="IPR003599">
    <property type="entry name" value="Ig_sub"/>
</dbReference>
<dbReference type="InterPro" id="IPR036179">
    <property type="entry name" value="Ig-like_dom_sf"/>
</dbReference>